<evidence type="ECO:0000256" key="1">
    <source>
        <dbReference type="SAM" id="MobiDB-lite"/>
    </source>
</evidence>
<keyword evidence="2" id="KW-0472">Membrane</keyword>
<feature type="transmembrane region" description="Helical" evidence="2">
    <location>
        <begin position="179"/>
        <end position="197"/>
    </location>
</feature>
<evidence type="ECO:0000256" key="2">
    <source>
        <dbReference type="SAM" id="Phobius"/>
    </source>
</evidence>
<dbReference type="Proteomes" id="UP000262477">
    <property type="component" value="Unassembled WGS sequence"/>
</dbReference>
<keyword evidence="4" id="KW-1185">Reference proteome</keyword>
<feature type="transmembrane region" description="Helical" evidence="2">
    <location>
        <begin position="220"/>
        <end position="241"/>
    </location>
</feature>
<feature type="transmembrane region" description="Helical" evidence="2">
    <location>
        <begin position="150"/>
        <end position="172"/>
    </location>
</feature>
<protein>
    <submittedName>
        <fullName evidence="3">Uncharacterized protein</fullName>
    </submittedName>
</protein>
<keyword evidence="2" id="KW-1133">Transmembrane helix</keyword>
<sequence length="456" mass="48905">MTTQLIPHTPSRPDATGPSRSTRRARHPVFAEIRGGLAPWIALAMCLTLVGAMTGKASYWQGSWGETQERLHSVAVLLGGPLAAGAGCWQGGRERRRRTAELWATGARSELAQFAVAALPVALAVIVGHAVAAAGSFLATWPYASAGRPLFGPLAADTVFLAAMSCGGMVVGRLVRWRLAAPLLTLCGYVALALPTYRQSSLRFLGPAEGYSPDAWVPVWWQPLAMAAWTGGLAAAAVLGHAARRHRYTALLPLAVAIVAAVPIGRTGEHMWYPNPLAEKQICDDSSPQVCVNAVHGDLLPAVSKALSGLTGRLEGVAHTPVRFEDLPQAPHRDEAQLPELYLGQSVVRGELADPQAFAWEAAAGMLTRDCVTPTTHPVDEAVMDWLVSNDLSTSRRAEARRQARERGDTAEITALDARERALHHLAAMHPDQRRAWLGRYFATHGSCDTKKVPAL</sequence>
<dbReference type="AlphaFoldDB" id="A0A371QB19"/>
<reference evidence="3 4" key="1">
    <citation type="submission" date="2018-08" db="EMBL/GenBank/DDBJ databases">
        <title>Streptomyces NEAU-D10 sp. nov., a novel Actinomycete isolated from soil.</title>
        <authorList>
            <person name="Jin L."/>
        </authorList>
    </citation>
    <scope>NUCLEOTIDE SEQUENCE [LARGE SCALE GENOMIC DNA]</scope>
    <source>
        <strain evidence="3 4">NEAU-D10</strain>
    </source>
</reference>
<feature type="transmembrane region" description="Helical" evidence="2">
    <location>
        <begin position="29"/>
        <end position="51"/>
    </location>
</feature>
<dbReference type="RefSeq" id="WP_128502803.1">
    <property type="nucleotide sequence ID" value="NZ_QUAC01000014.1"/>
</dbReference>
<feature type="transmembrane region" description="Helical" evidence="2">
    <location>
        <begin position="111"/>
        <end position="138"/>
    </location>
</feature>
<feature type="transmembrane region" description="Helical" evidence="2">
    <location>
        <begin position="71"/>
        <end position="90"/>
    </location>
</feature>
<organism evidence="3 4">
    <name type="scientific">Streptomyces inhibens</name>
    <dbReference type="NCBI Taxonomy" id="2293571"/>
    <lineage>
        <taxon>Bacteria</taxon>
        <taxon>Bacillati</taxon>
        <taxon>Actinomycetota</taxon>
        <taxon>Actinomycetes</taxon>
        <taxon>Kitasatosporales</taxon>
        <taxon>Streptomycetaceae</taxon>
        <taxon>Streptomyces</taxon>
    </lineage>
</organism>
<proteinExistence type="predicted"/>
<keyword evidence="2" id="KW-0812">Transmembrane</keyword>
<evidence type="ECO:0000313" key="4">
    <source>
        <dbReference type="Proteomes" id="UP000262477"/>
    </source>
</evidence>
<comment type="caution">
    <text evidence="3">The sequence shown here is derived from an EMBL/GenBank/DDBJ whole genome shotgun (WGS) entry which is preliminary data.</text>
</comment>
<name>A0A371QB19_STRIH</name>
<accession>A0A371QB19</accession>
<feature type="transmembrane region" description="Helical" evidence="2">
    <location>
        <begin position="248"/>
        <end position="265"/>
    </location>
</feature>
<dbReference type="OrthoDB" id="4119894at2"/>
<evidence type="ECO:0000313" key="3">
    <source>
        <dbReference type="EMBL" id="REK91848.1"/>
    </source>
</evidence>
<feature type="region of interest" description="Disordered" evidence="1">
    <location>
        <begin position="1"/>
        <end position="25"/>
    </location>
</feature>
<dbReference type="EMBL" id="QUAC01000014">
    <property type="protein sequence ID" value="REK91848.1"/>
    <property type="molecule type" value="Genomic_DNA"/>
</dbReference>
<gene>
    <name evidence="3" type="ORF">DY245_02035</name>
</gene>